<comment type="catalytic activity">
    <reaction evidence="1">
        <text>ATP + protein L-histidine = ADP + protein N-phospho-L-histidine.</text>
        <dbReference type="EC" id="2.7.13.3"/>
    </reaction>
</comment>
<dbReference type="GO" id="GO:0046983">
    <property type="term" value="F:protein dimerization activity"/>
    <property type="evidence" value="ECO:0007669"/>
    <property type="project" value="InterPro"/>
</dbReference>
<dbReference type="EC" id="2.7.13.3" evidence="2"/>
<evidence type="ECO:0000256" key="2">
    <source>
        <dbReference type="ARBA" id="ARBA00012438"/>
    </source>
</evidence>
<keyword evidence="3" id="KW-0597">Phosphoprotein</keyword>
<keyword evidence="7" id="KW-0067">ATP-binding</keyword>
<feature type="transmembrane region" description="Helical" evidence="9">
    <location>
        <begin position="21"/>
        <end position="38"/>
    </location>
</feature>
<dbReference type="CDD" id="cd16917">
    <property type="entry name" value="HATPase_UhpB-NarQ-NarX-like"/>
    <property type="match status" value="1"/>
</dbReference>
<dbReference type="SUPFAM" id="SSF55874">
    <property type="entry name" value="ATPase domain of HSP90 chaperone/DNA topoisomerase II/histidine kinase"/>
    <property type="match status" value="1"/>
</dbReference>
<comment type="caution">
    <text evidence="12">The sequence shown here is derived from an EMBL/GenBank/DDBJ whole genome shotgun (WGS) entry which is preliminary data.</text>
</comment>
<name>A0A7W9YFV2_9ACTN</name>
<dbReference type="Gene3D" id="3.30.565.10">
    <property type="entry name" value="Histidine kinase-like ATPase, C-terminal domain"/>
    <property type="match status" value="1"/>
</dbReference>
<feature type="domain" description="Signal transduction histidine kinase subgroup 3 dimerisation and phosphoacceptor" evidence="10">
    <location>
        <begin position="186"/>
        <end position="251"/>
    </location>
</feature>
<accession>A0A7W9YFV2</accession>
<evidence type="ECO:0000256" key="1">
    <source>
        <dbReference type="ARBA" id="ARBA00000085"/>
    </source>
</evidence>
<evidence type="ECO:0000259" key="10">
    <source>
        <dbReference type="Pfam" id="PF07730"/>
    </source>
</evidence>
<dbReference type="PANTHER" id="PTHR24421:SF10">
    <property type="entry name" value="NITRATE_NITRITE SENSOR PROTEIN NARQ"/>
    <property type="match status" value="1"/>
</dbReference>
<protein>
    <recommendedName>
        <fullName evidence="2">histidine kinase</fullName>
        <ecNumber evidence="2">2.7.13.3</ecNumber>
    </recommendedName>
</protein>
<feature type="transmembrane region" description="Helical" evidence="9">
    <location>
        <begin position="72"/>
        <end position="100"/>
    </location>
</feature>
<evidence type="ECO:0000259" key="11">
    <source>
        <dbReference type="Pfam" id="PF23539"/>
    </source>
</evidence>
<keyword evidence="5" id="KW-0547">Nucleotide-binding</keyword>
<evidence type="ECO:0000256" key="6">
    <source>
        <dbReference type="ARBA" id="ARBA00022777"/>
    </source>
</evidence>
<dbReference type="InterPro" id="IPR055558">
    <property type="entry name" value="DUF7134"/>
</dbReference>
<dbReference type="InterPro" id="IPR036890">
    <property type="entry name" value="HATPase_C_sf"/>
</dbReference>
<dbReference type="Proteomes" id="UP000546642">
    <property type="component" value="Unassembled WGS sequence"/>
</dbReference>
<organism evidence="12 13">
    <name type="scientific">Nocardiopsis mwathae</name>
    <dbReference type="NCBI Taxonomy" id="1472723"/>
    <lineage>
        <taxon>Bacteria</taxon>
        <taxon>Bacillati</taxon>
        <taxon>Actinomycetota</taxon>
        <taxon>Actinomycetes</taxon>
        <taxon>Streptosporangiales</taxon>
        <taxon>Nocardiopsidaceae</taxon>
        <taxon>Nocardiopsis</taxon>
    </lineage>
</organism>
<dbReference type="GO" id="GO:0005524">
    <property type="term" value="F:ATP binding"/>
    <property type="evidence" value="ECO:0007669"/>
    <property type="project" value="UniProtKB-KW"/>
</dbReference>
<dbReference type="EMBL" id="JACHDS010000001">
    <property type="protein sequence ID" value="MBB6171398.1"/>
    <property type="molecule type" value="Genomic_DNA"/>
</dbReference>
<dbReference type="Pfam" id="PF23539">
    <property type="entry name" value="DUF7134"/>
    <property type="match status" value="1"/>
</dbReference>
<dbReference type="RefSeq" id="WP_184074674.1">
    <property type="nucleotide sequence ID" value="NZ_JACHDS010000001.1"/>
</dbReference>
<evidence type="ECO:0000256" key="9">
    <source>
        <dbReference type="SAM" id="Phobius"/>
    </source>
</evidence>
<evidence type="ECO:0000256" key="3">
    <source>
        <dbReference type="ARBA" id="ARBA00022553"/>
    </source>
</evidence>
<dbReference type="GO" id="GO:0016020">
    <property type="term" value="C:membrane"/>
    <property type="evidence" value="ECO:0007669"/>
    <property type="project" value="InterPro"/>
</dbReference>
<dbReference type="PANTHER" id="PTHR24421">
    <property type="entry name" value="NITRATE/NITRITE SENSOR PROTEIN NARX-RELATED"/>
    <property type="match status" value="1"/>
</dbReference>
<keyword evidence="13" id="KW-1185">Reference proteome</keyword>
<dbReference type="InterPro" id="IPR011712">
    <property type="entry name" value="Sig_transdc_His_kin_sub3_dim/P"/>
</dbReference>
<evidence type="ECO:0000256" key="5">
    <source>
        <dbReference type="ARBA" id="ARBA00022741"/>
    </source>
</evidence>
<feature type="transmembrane region" description="Helical" evidence="9">
    <location>
        <begin position="44"/>
        <end position="65"/>
    </location>
</feature>
<dbReference type="GO" id="GO:0000155">
    <property type="term" value="F:phosphorelay sensor kinase activity"/>
    <property type="evidence" value="ECO:0007669"/>
    <property type="project" value="InterPro"/>
</dbReference>
<feature type="transmembrane region" description="Helical" evidence="9">
    <location>
        <begin position="137"/>
        <end position="153"/>
    </location>
</feature>
<feature type="domain" description="DUF7134" evidence="11">
    <location>
        <begin position="15"/>
        <end position="138"/>
    </location>
</feature>
<evidence type="ECO:0000313" key="13">
    <source>
        <dbReference type="Proteomes" id="UP000546642"/>
    </source>
</evidence>
<dbReference type="Pfam" id="PF07730">
    <property type="entry name" value="HisKA_3"/>
    <property type="match status" value="1"/>
</dbReference>
<dbReference type="InterPro" id="IPR050482">
    <property type="entry name" value="Sensor_HK_TwoCompSys"/>
</dbReference>
<evidence type="ECO:0000256" key="7">
    <source>
        <dbReference type="ARBA" id="ARBA00022840"/>
    </source>
</evidence>
<evidence type="ECO:0000256" key="8">
    <source>
        <dbReference type="ARBA" id="ARBA00023012"/>
    </source>
</evidence>
<keyword evidence="9" id="KW-1133">Transmembrane helix</keyword>
<dbReference type="AlphaFoldDB" id="A0A7W9YFV2"/>
<sequence>MEGPDPRPAHRRRLRDRCVDAALFACAVLFGLLVLLERSGPPPWPQWLVAVEYALGALSCLALWLRRRWPVALAVVLVVLASAIELVAGAALVALFTVAVHRPWRTTAAVAGLSVALGAVVVALHSGPVMPRALDELLGTSILLGLVGWGLFIRHRRQLVLSLRDRAERAETEARLRAEQAQLLAREQIAREMHDILGHRLSLLSVHAGALEFRPDARPEDIARTAGVIRESAHQALQDLREVIGVLRAPTEELPQPTFADVRGLVAESSRAGTPVELDEDITGTVPDTVGRTAYRIVQEALTNARKHAPGAPVHVALAGRPGEGLTVEVRNPLRGGGPRAGTPVPAGAPAAKAGHGLLGLAERAAIVGGRLRHGPTTSGDFRVEAWLPWPA</sequence>
<reference evidence="12 13" key="1">
    <citation type="submission" date="2020-08" db="EMBL/GenBank/DDBJ databases">
        <title>Sequencing the genomes of 1000 actinobacteria strains.</title>
        <authorList>
            <person name="Klenk H.-P."/>
        </authorList>
    </citation>
    <scope>NUCLEOTIDE SEQUENCE [LARGE SCALE GENOMIC DNA]</scope>
    <source>
        <strain evidence="12 13">DSM 46659</strain>
    </source>
</reference>
<evidence type="ECO:0000313" key="12">
    <source>
        <dbReference type="EMBL" id="MBB6171398.1"/>
    </source>
</evidence>
<keyword evidence="4" id="KW-0808">Transferase</keyword>
<keyword evidence="9" id="KW-0472">Membrane</keyword>
<proteinExistence type="predicted"/>
<keyword evidence="9" id="KW-0812">Transmembrane</keyword>
<gene>
    <name evidence="12" type="ORF">HNR23_001458</name>
</gene>
<keyword evidence="6 12" id="KW-0418">Kinase</keyword>
<feature type="transmembrane region" description="Helical" evidence="9">
    <location>
        <begin position="106"/>
        <end position="125"/>
    </location>
</feature>
<dbReference type="Gene3D" id="1.20.5.1930">
    <property type="match status" value="1"/>
</dbReference>
<keyword evidence="8" id="KW-0902">Two-component regulatory system</keyword>
<evidence type="ECO:0000256" key="4">
    <source>
        <dbReference type="ARBA" id="ARBA00022679"/>
    </source>
</evidence>